<gene>
    <name evidence="1" type="ORF">GRI59_02210</name>
</gene>
<dbReference type="AlphaFoldDB" id="A0A6I4UIU9"/>
<reference evidence="1 2" key="1">
    <citation type="submission" date="2019-12" db="EMBL/GenBank/DDBJ databases">
        <title>Genomic-based taxomic classification of the family Erythrobacteraceae.</title>
        <authorList>
            <person name="Xu L."/>
        </authorList>
    </citation>
    <scope>NUCLEOTIDE SEQUENCE [LARGE SCALE GENOMIC DNA]</scope>
    <source>
        <strain evidence="1 2">JCM 10282</strain>
    </source>
</reference>
<dbReference type="EMBL" id="WTYB01000001">
    <property type="protein sequence ID" value="MXP37425.1"/>
    <property type="molecule type" value="Genomic_DNA"/>
</dbReference>
<dbReference type="Proteomes" id="UP000430021">
    <property type="component" value="Unassembled WGS sequence"/>
</dbReference>
<protein>
    <submittedName>
        <fullName evidence="1">Uncharacterized protein</fullName>
    </submittedName>
</protein>
<evidence type="ECO:0000313" key="2">
    <source>
        <dbReference type="Proteomes" id="UP000430021"/>
    </source>
</evidence>
<name>A0A6I4UIU9_9SPHN</name>
<accession>A0A6I4UIU9</accession>
<proteinExistence type="predicted"/>
<evidence type="ECO:0000313" key="1">
    <source>
        <dbReference type="EMBL" id="MXP37425.1"/>
    </source>
</evidence>
<comment type="caution">
    <text evidence="1">The sequence shown here is derived from an EMBL/GenBank/DDBJ whole genome shotgun (WGS) entry which is preliminary data.</text>
</comment>
<organism evidence="1 2">
    <name type="scientific">Erythrobacter ramosus</name>
    <dbReference type="NCBI Taxonomy" id="35811"/>
    <lineage>
        <taxon>Bacteria</taxon>
        <taxon>Pseudomonadati</taxon>
        <taxon>Pseudomonadota</taxon>
        <taxon>Alphaproteobacteria</taxon>
        <taxon>Sphingomonadales</taxon>
        <taxon>Erythrobacteraceae</taxon>
        <taxon>Erythrobacter/Porphyrobacter group</taxon>
        <taxon>Erythrobacter</taxon>
    </lineage>
</organism>
<sequence>MMENVLSGVVLHNADTEIIYAPMRCPPIMVCGVAATLSSAFNPEAAQT</sequence>
<dbReference type="RefSeq" id="WP_160759561.1">
    <property type="nucleotide sequence ID" value="NZ_BAAADZ010000002.1"/>
</dbReference>